<reference evidence="5" key="1">
    <citation type="journal article" date="2017" name="Nat. Commun.">
        <title>The North American bullfrog draft genome provides insight into hormonal regulation of long noncoding RNA.</title>
        <authorList>
            <person name="Hammond S.A."/>
            <person name="Warren R.L."/>
            <person name="Vandervalk B.P."/>
            <person name="Kucuk E."/>
            <person name="Khan H."/>
            <person name="Gibb E.A."/>
            <person name="Pandoh P."/>
            <person name="Kirk H."/>
            <person name="Zhao Y."/>
            <person name="Jones M."/>
            <person name="Mungall A.J."/>
            <person name="Coope R."/>
            <person name="Pleasance S."/>
            <person name="Moore R.A."/>
            <person name="Holt R.A."/>
            <person name="Round J.M."/>
            <person name="Ohora S."/>
            <person name="Walle B.V."/>
            <person name="Veldhoen N."/>
            <person name="Helbing C.C."/>
            <person name="Birol I."/>
        </authorList>
    </citation>
    <scope>NUCLEOTIDE SEQUENCE [LARGE SCALE GENOMIC DNA]</scope>
</reference>
<dbReference type="PANTHER" id="PTHR22639:SF4">
    <property type="entry name" value="ZINC FINGER CCHC DOMAIN-CONTAINING PROTEIN 3"/>
    <property type="match status" value="1"/>
</dbReference>
<dbReference type="InterPro" id="IPR057810">
    <property type="entry name" value="RBD_ZCCHC3_1st"/>
</dbReference>
<evidence type="ECO:0000313" key="4">
    <source>
        <dbReference type="EMBL" id="PIO34899.1"/>
    </source>
</evidence>
<accession>A0A2G9S412</accession>
<gene>
    <name evidence="4" type="ORF">AB205_0221530</name>
</gene>
<dbReference type="GO" id="GO:0003723">
    <property type="term" value="F:RNA binding"/>
    <property type="evidence" value="ECO:0007669"/>
    <property type="project" value="InterPro"/>
</dbReference>
<dbReference type="Pfam" id="PF23057">
    <property type="entry name" value="RBD_ZCCHC3_1st"/>
    <property type="match status" value="1"/>
</dbReference>
<keyword evidence="5" id="KW-1185">Reference proteome</keyword>
<name>A0A2G9S412_AQUCT</name>
<feature type="domain" description="Zinc finger CCHC" evidence="3">
    <location>
        <begin position="331"/>
        <end position="405"/>
    </location>
</feature>
<evidence type="ECO:0000256" key="1">
    <source>
        <dbReference type="SAM" id="Coils"/>
    </source>
</evidence>
<dbReference type="PANTHER" id="PTHR22639">
    <property type="entry name" value="GAG-RELATED PROTEIN"/>
    <property type="match status" value="1"/>
</dbReference>
<organism evidence="4 5">
    <name type="scientific">Aquarana catesbeiana</name>
    <name type="common">American bullfrog</name>
    <name type="synonym">Rana catesbeiana</name>
    <dbReference type="NCBI Taxonomy" id="8400"/>
    <lineage>
        <taxon>Eukaryota</taxon>
        <taxon>Metazoa</taxon>
        <taxon>Chordata</taxon>
        <taxon>Craniata</taxon>
        <taxon>Vertebrata</taxon>
        <taxon>Euteleostomi</taxon>
        <taxon>Amphibia</taxon>
        <taxon>Batrachia</taxon>
        <taxon>Anura</taxon>
        <taxon>Neobatrachia</taxon>
        <taxon>Ranoidea</taxon>
        <taxon>Ranidae</taxon>
        <taxon>Aquarana</taxon>
    </lineage>
</organism>
<sequence>ERSSKPGASHAGFSQASVDHIGEDEGGGSPEALRPTPYAQAAMDPGPVPMQEESLPVLQDKVVNRLRRIAKEEQKLSVMKEDLRKKKSLHRKSGNSKREISKLKSLEEALKKQKKLVASLKESSGVFREKCENEERFQQMKEIACASTRQRVDARATATVWMGGKEVASHGGPSTTPVSRSFAPESVSAPLPPQRPGSSQEEVEENGGLLQAITEMESPLSCINPSDEDHGNAGRDGMYPDREVSTGCEESQYCRMNIETAEQECRINIETLVFFLNRRLYLMTGLLPVNVSSVPVRNYAKTVLGQSHAAGGGREPVVRLPPNAPSSIKRRNVVQLRWEGGGIPPIGRVVVDKILAMGFKAEDIYALIIPAGSCEYDLSFVHPETLDLFWERYERLYGGQLDWKGLVPKVSRQPLIKNVTILTRNESITPQGFMGLVEEVW</sequence>
<proteinExistence type="predicted"/>
<feature type="coiled-coil region" evidence="1">
    <location>
        <begin position="69"/>
        <end position="123"/>
    </location>
</feature>
<dbReference type="GO" id="GO:0002218">
    <property type="term" value="P:activation of innate immune response"/>
    <property type="evidence" value="ECO:0007669"/>
    <property type="project" value="InterPro"/>
</dbReference>
<feature type="non-terminal residue" evidence="4">
    <location>
        <position position="441"/>
    </location>
</feature>
<feature type="non-terminal residue" evidence="4">
    <location>
        <position position="1"/>
    </location>
</feature>
<feature type="region of interest" description="Disordered" evidence="2">
    <location>
        <begin position="1"/>
        <end position="55"/>
    </location>
</feature>
<evidence type="ECO:0000259" key="3">
    <source>
        <dbReference type="Pfam" id="PF23057"/>
    </source>
</evidence>
<keyword evidence="1" id="KW-0175">Coiled coil</keyword>
<dbReference type="GO" id="GO:0003690">
    <property type="term" value="F:double-stranded DNA binding"/>
    <property type="evidence" value="ECO:0007669"/>
    <property type="project" value="InterPro"/>
</dbReference>
<protein>
    <recommendedName>
        <fullName evidence="3">Zinc finger CCHC domain-containing protein</fullName>
    </recommendedName>
</protein>
<evidence type="ECO:0000256" key="2">
    <source>
        <dbReference type="SAM" id="MobiDB-lite"/>
    </source>
</evidence>
<feature type="region of interest" description="Disordered" evidence="2">
    <location>
        <begin position="165"/>
        <end position="205"/>
    </location>
</feature>
<dbReference type="Proteomes" id="UP000228934">
    <property type="component" value="Unassembled WGS sequence"/>
</dbReference>
<dbReference type="AlphaFoldDB" id="A0A2G9S412"/>
<evidence type="ECO:0000313" key="5">
    <source>
        <dbReference type="Proteomes" id="UP000228934"/>
    </source>
</evidence>
<dbReference type="OrthoDB" id="9909709at2759"/>
<dbReference type="EMBL" id="KV929214">
    <property type="protein sequence ID" value="PIO34899.1"/>
    <property type="molecule type" value="Genomic_DNA"/>
</dbReference>
<dbReference type="InterPro" id="IPR042509">
    <property type="entry name" value="ZCCHC3"/>
</dbReference>